<feature type="domain" description="DUF6598" evidence="1">
    <location>
        <begin position="11"/>
        <end position="177"/>
    </location>
</feature>
<dbReference type="PANTHER" id="PTHR33065:SF153">
    <property type="entry name" value="DUF6598 DOMAIN-CONTAINING PROTEIN"/>
    <property type="match status" value="1"/>
</dbReference>
<proteinExistence type="predicted"/>
<dbReference type="OrthoDB" id="687733at2759"/>
<organism evidence="2">
    <name type="scientific">Setaria italica</name>
    <name type="common">Foxtail millet</name>
    <name type="synonym">Panicum italicum</name>
    <dbReference type="NCBI Taxonomy" id="4555"/>
    <lineage>
        <taxon>Eukaryota</taxon>
        <taxon>Viridiplantae</taxon>
        <taxon>Streptophyta</taxon>
        <taxon>Embryophyta</taxon>
        <taxon>Tracheophyta</taxon>
        <taxon>Spermatophyta</taxon>
        <taxon>Magnoliopsida</taxon>
        <taxon>Liliopsida</taxon>
        <taxon>Poales</taxon>
        <taxon>Poaceae</taxon>
        <taxon>PACMAD clade</taxon>
        <taxon>Panicoideae</taxon>
        <taxon>Panicodae</taxon>
        <taxon>Paniceae</taxon>
        <taxon>Cenchrinae</taxon>
        <taxon>Setaria</taxon>
    </lineage>
</organism>
<dbReference type="Pfam" id="PF20241">
    <property type="entry name" value="DUF6598"/>
    <property type="match status" value="1"/>
</dbReference>
<reference evidence="2" key="1">
    <citation type="journal article" date="2012" name="Nat. Biotechnol.">
        <title>Reference genome sequence of the model plant Setaria.</title>
        <authorList>
            <person name="Bennetzen J.L."/>
            <person name="Schmutz J."/>
            <person name="Wang H."/>
            <person name="Percifield R."/>
            <person name="Hawkins J."/>
            <person name="Pontaroli A.C."/>
            <person name="Estep M."/>
            <person name="Feng L."/>
            <person name="Vaughn J.N."/>
            <person name="Grimwood J."/>
            <person name="Jenkins J."/>
            <person name="Barry K."/>
            <person name="Lindquist E."/>
            <person name="Hellsten U."/>
            <person name="Deshpande S."/>
            <person name="Wang X."/>
            <person name="Wu X."/>
            <person name="Mitros T."/>
            <person name="Triplett J."/>
            <person name="Yang X."/>
            <person name="Ye C.Y."/>
            <person name="Mauro-Herrera M."/>
            <person name="Wang L."/>
            <person name="Li P."/>
            <person name="Sharma M."/>
            <person name="Sharma R."/>
            <person name="Ronald P.C."/>
            <person name="Panaud O."/>
            <person name="Kellogg E.A."/>
            <person name="Brutnell T.P."/>
            <person name="Doust A.N."/>
            <person name="Tuskan G.A."/>
            <person name="Rokhsar D."/>
            <person name="Devos K.M."/>
        </authorList>
    </citation>
    <scope>NUCLEOTIDE SEQUENCE [LARGE SCALE GENOMIC DNA]</scope>
    <source>
        <strain evidence="2">Yugu1</strain>
    </source>
</reference>
<dbReference type="PANTHER" id="PTHR33065">
    <property type="entry name" value="OS07G0486400 PROTEIN"/>
    <property type="match status" value="1"/>
</dbReference>
<name>A0A368Q963_SETIT</name>
<dbReference type="EMBL" id="CM003529">
    <property type="protein sequence ID" value="RCV14248.1"/>
    <property type="molecule type" value="Genomic_DNA"/>
</dbReference>
<evidence type="ECO:0000259" key="1">
    <source>
        <dbReference type="Pfam" id="PF20241"/>
    </source>
</evidence>
<protein>
    <recommendedName>
        <fullName evidence="1">DUF6598 domain-containing protein</fullName>
    </recommendedName>
</protein>
<sequence>MCSVWLPFATRSIIFQRERDDCQTLTEKDPYLVLAGPTRAVMFALNPAIIEVDLKVKGTTESKDVYLSFLVAPLRCYSTIFSHLFNRAYTSKLSTLEFSLGQIAFSVEATLFVRGVHGSWPDGLHGLFAAFTTGFTDKCPFRVGDKYSTGTSDERIILLDSGGEKLPVAGDGKIKLSIR</sequence>
<accession>A0A368Q963</accession>
<dbReference type="AlphaFoldDB" id="A0A368Q963"/>
<reference evidence="2" key="2">
    <citation type="submission" date="2015-07" db="EMBL/GenBank/DDBJ databases">
        <authorList>
            <person name="Noorani M."/>
        </authorList>
    </citation>
    <scope>NUCLEOTIDE SEQUENCE</scope>
    <source>
        <strain evidence="2">Yugu1</strain>
    </source>
</reference>
<evidence type="ECO:0000313" key="2">
    <source>
        <dbReference type="EMBL" id="RCV14248.1"/>
    </source>
</evidence>
<gene>
    <name evidence="2" type="ORF">SETIT_2G410500v2</name>
</gene>
<dbReference type="InterPro" id="IPR046533">
    <property type="entry name" value="DUF6598"/>
</dbReference>